<organism evidence="4 5">
    <name type="scientific">Candidatus Thiodiazotropha endolucinida</name>
    <dbReference type="NCBI Taxonomy" id="1655433"/>
    <lineage>
        <taxon>Bacteria</taxon>
        <taxon>Pseudomonadati</taxon>
        <taxon>Pseudomonadota</taxon>
        <taxon>Gammaproteobacteria</taxon>
        <taxon>Chromatiales</taxon>
        <taxon>Sedimenticolaceae</taxon>
        <taxon>Candidatus Thiodiazotropha</taxon>
    </lineage>
</organism>
<feature type="signal peptide" evidence="1">
    <location>
        <begin position="1"/>
        <end position="24"/>
    </location>
</feature>
<dbReference type="Gene3D" id="2.60.40.10">
    <property type="entry name" value="Immunoglobulins"/>
    <property type="match status" value="1"/>
</dbReference>
<protein>
    <submittedName>
        <fullName evidence="4">Sulfur oxidation protein SoxZ</fullName>
    </submittedName>
</protein>
<gene>
    <name evidence="4" type="ORF">CODIS_02470</name>
</gene>
<dbReference type="RefSeq" id="WP_235615096.1">
    <property type="nucleotide sequence ID" value="NZ_MARB01000001.1"/>
</dbReference>
<dbReference type="Proteomes" id="UP000094769">
    <property type="component" value="Unassembled WGS sequence"/>
</dbReference>
<evidence type="ECO:0000256" key="1">
    <source>
        <dbReference type="SAM" id="SignalP"/>
    </source>
</evidence>
<comment type="caution">
    <text evidence="4">The sequence shown here is derived from an EMBL/GenBank/DDBJ whole genome shotgun (WGS) entry which is preliminary data.</text>
</comment>
<dbReference type="InterPro" id="IPR030831">
    <property type="entry name" value="Fuse-rel_SoxYZ"/>
</dbReference>
<reference evidence="4 5" key="1">
    <citation type="submission" date="2016-06" db="EMBL/GenBank/DDBJ databases">
        <title>Genome sequence of endosymbiont of Candidatus Endolucinida thiodiazotropha.</title>
        <authorList>
            <person name="Poehlein A."/>
            <person name="Koenig S."/>
            <person name="Heiden S.E."/>
            <person name="Thuermer A."/>
            <person name="Voget S."/>
            <person name="Daniel R."/>
            <person name="Markert S."/>
            <person name="Gros O."/>
            <person name="Schweder T."/>
        </authorList>
    </citation>
    <scope>NUCLEOTIDE SEQUENCE [LARGE SCALE GENOMIC DNA]</scope>
    <source>
        <strain evidence="4 5">COS</strain>
    </source>
</reference>
<dbReference type="AlphaFoldDB" id="A0A7Z0VPT9"/>
<keyword evidence="1" id="KW-0732">Signal</keyword>
<dbReference type="Gene3D" id="2.60.40.2470">
    <property type="entry name" value="SoxY domain"/>
    <property type="match status" value="1"/>
</dbReference>
<feature type="domain" description="Ig-like SoxY" evidence="3">
    <location>
        <begin position="43"/>
        <end position="146"/>
    </location>
</feature>
<dbReference type="SUPFAM" id="SSF81296">
    <property type="entry name" value="E set domains"/>
    <property type="match status" value="1"/>
</dbReference>
<accession>A0A7Z0VPT9</accession>
<sequence>MKSIGQHLFLSCVFLCCLVNPSYAQQGQTDPLNSPMWEDMRRSLLGGAAVVFDDRVQVLAPVDAEDSMNVPVLVDASALGEVSKIVVFAELNPIHKVLELEPLQAKPIIGFRIKVQQATPVRAAALAGDGRWYVGGRIVDAAGGGCTLPSIGSENSDWASRMGEVAGRLWSNQDSTRLRMRVMHPMDTGLVPGIPAFYIDHLEFHDANGEILSRLSLHEPVSENPVLTLDLPRRDSVTVVGADNNGNPVNARFLPGKHEVEK</sequence>
<dbReference type="Pfam" id="PF13501">
    <property type="entry name" value="SoxY"/>
    <property type="match status" value="1"/>
</dbReference>
<feature type="chain" id="PRO_5031509219" evidence="1">
    <location>
        <begin position="25"/>
        <end position="262"/>
    </location>
</feature>
<name>A0A7Z0VPT9_9GAMM</name>
<evidence type="ECO:0000259" key="2">
    <source>
        <dbReference type="Pfam" id="PF08770"/>
    </source>
</evidence>
<dbReference type="InterPro" id="IPR014756">
    <property type="entry name" value="Ig_E-set"/>
</dbReference>
<dbReference type="Pfam" id="PF08770">
    <property type="entry name" value="SoxZ"/>
    <property type="match status" value="1"/>
</dbReference>
<dbReference type="InterPro" id="IPR013783">
    <property type="entry name" value="Ig-like_fold"/>
</dbReference>
<dbReference type="InterPro" id="IPR032711">
    <property type="entry name" value="SoxY"/>
</dbReference>
<dbReference type="InterPro" id="IPR038162">
    <property type="entry name" value="SoxY_sf"/>
</dbReference>
<evidence type="ECO:0000313" key="5">
    <source>
        <dbReference type="Proteomes" id="UP000094769"/>
    </source>
</evidence>
<dbReference type="EMBL" id="MARB01000001">
    <property type="protein sequence ID" value="ODJ89687.1"/>
    <property type="molecule type" value="Genomic_DNA"/>
</dbReference>
<feature type="domain" description="Sulphur oxidation protein SoxZ" evidence="2">
    <location>
        <begin position="173"/>
        <end position="248"/>
    </location>
</feature>
<evidence type="ECO:0000259" key="3">
    <source>
        <dbReference type="Pfam" id="PF13501"/>
    </source>
</evidence>
<keyword evidence="5" id="KW-1185">Reference proteome</keyword>
<evidence type="ECO:0000313" key="4">
    <source>
        <dbReference type="EMBL" id="ODJ89687.1"/>
    </source>
</evidence>
<dbReference type="InterPro" id="IPR014880">
    <property type="entry name" value="SoxZ_dom"/>
</dbReference>
<proteinExistence type="predicted"/>
<dbReference type="NCBIfam" id="TIGR04557">
    <property type="entry name" value="fuse_rel_SoxYZ"/>
    <property type="match status" value="1"/>
</dbReference>